<name>A0ABT7X9T5_9BACE</name>
<evidence type="ECO:0000259" key="2">
    <source>
        <dbReference type="Pfam" id="PF20434"/>
    </source>
</evidence>
<dbReference type="GO" id="GO:0016787">
    <property type="term" value="F:hydrolase activity"/>
    <property type="evidence" value="ECO:0007669"/>
    <property type="project" value="UniProtKB-KW"/>
</dbReference>
<evidence type="ECO:0000313" key="3">
    <source>
        <dbReference type="EMBL" id="MDN0050839.1"/>
    </source>
</evidence>
<comment type="caution">
    <text evidence="3">The sequence shown here is derived from an EMBL/GenBank/DDBJ whole genome shotgun (WGS) entry which is preliminary data.</text>
</comment>
<dbReference type="Gene3D" id="3.40.50.1820">
    <property type="entry name" value="alpha/beta hydrolase"/>
    <property type="match status" value="1"/>
</dbReference>
<evidence type="ECO:0000256" key="1">
    <source>
        <dbReference type="ARBA" id="ARBA00022801"/>
    </source>
</evidence>
<dbReference type="Pfam" id="PF20434">
    <property type="entry name" value="BD-FAE"/>
    <property type="match status" value="1"/>
</dbReference>
<dbReference type="RefSeq" id="WP_301935102.1">
    <property type="nucleotide sequence ID" value="NZ_JAUEII010000052.1"/>
</dbReference>
<dbReference type="PANTHER" id="PTHR48081:SF9">
    <property type="entry name" value="CARBOXYLESTERASE"/>
    <property type="match status" value="1"/>
</dbReference>
<dbReference type="InterPro" id="IPR029058">
    <property type="entry name" value="AB_hydrolase_fold"/>
</dbReference>
<evidence type="ECO:0000313" key="4">
    <source>
        <dbReference type="Proteomes" id="UP001167871"/>
    </source>
</evidence>
<protein>
    <submittedName>
        <fullName evidence="3">Alpha/beta hydrolase</fullName>
    </submittedName>
</protein>
<proteinExistence type="predicted"/>
<keyword evidence="4" id="KW-1185">Reference proteome</keyword>
<reference evidence="3" key="2">
    <citation type="submission" date="2024-05" db="EMBL/GenBank/DDBJ databases">
        <title>Identification and characterization of horizontal gene transfer across gut microbiota members of farm animals based on homology search.</title>
        <authorList>
            <person name="Schwarzerova J."/>
            <person name="Nykrynova M."/>
            <person name="Jureckova K."/>
            <person name="Cejkova D."/>
            <person name="Rychlik I."/>
        </authorList>
    </citation>
    <scope>NUCLEOTIDE SEQUENCE</scope>
    <source>
        <strain evidence="3">84_SSukc20</strain>
    </source>
</reference>
<sequence>MKRLSLILLAMLLGSIAWGTTLKYTEVHDIPYKESEEAYVKERCKLDIYYPEDTTGCPVVVWFHGGGLTQGNKSFPWKLKEKGMVLVAVNYRLLPKVEINECLDDAAAAVAWVFLEIGKYGGDKRKIFVSGHSAGGYLTAMIGLDKKWLANYQTDANEIAGLIPFSGQMISHFAYRDMKGIGNLQPTIDEYAPLFHVRKDAPPLVLITGDRNIELFGRYEENAYMWRMMKLTGHAETYLYEIDGHGHGSMAEPAYHILEQHIRKILGKPVDNN</sequence>
<dbReference type="InterPro" id="IPR049492">
    <property type="entry name" value="BD-FAE-like_dom"/>
</dbReference>
<dbReference type="Proteomes" id="UP001167871">
    <property type="component" value="Unassembled WGS sequence"/>
</dbReference>
<dbReference type="PANTHER" id="PTHR48081">
    <property type="entry name" value="AB HYDROLASE SUPERFAMILY PROTEIN C4A8.06C"/>
    <property type="match status" value="1"/>
</dbReference>
<dbReference type="InterPro" id="IPR050300">
    <property type="entry name" value="GDXG_lipolytic_enzyme"/>
</dbReference>
<keyword evidence="1 3" id="KW-0378">Hydrolase</keyword>
<dbReference type="EMBL" id="JAUEII010000052">
    <property type="protein sequence ID" value="MDN0050839.1"/>
    <property type="molecule type" value="Genomic_DNA"/>
</dbReference>
<gene>
    <name evidence="3" type="ORF">QVO10_15895</name>
</gene>
<organism evidence="3 4">
    <name type="scientific">Bacteroides gallinaceum</name>
    <dbReference type="NCBI Taxonomy" id="1462571"/>
    <lineage>
        <taxon>Bacteria</taxon>
        <taxon>Pseudomonadati</taxon>
        <taxon>Bacteroidota</taxon>
        <taxon>Bacteroidia</taxon>
        <taxon>Bacteroidales</taxon>
        <taxon>Bacteroidaceae</taxon>
        <taxon>Bacteroides</taxon>
    </lineage>
</organism>
<feature type="domain" description="BD-FAE-like" evidence="2">
    <location>
        <begin position="46"/>
        <end position="167"/>
    </location>
</feature>
<dbReference type="SUPFAM" id="SSF53474">
    <property type="entry name" value="alpha/beta-Hydrolases"/>
    <property type="match status" value="1"/>
</dbReference>
<accession>A0ABT7X9T5</accession>
<reference evidence="3" key="1">
    <citation type="submission" date="2023-06" db="EMBL/GenBank/DDBJ databases">
        <authorList>
            <person name="Zeman M."/>
            <person name="Kubasova T."/>
            <person name="Jahodarova E."/>
            <person name="Nykrynova M."/>
            <person name="Rychlik I."/>
        </authorList>
    </citation>
    <scope>NUCLEOTIDE SEQUENCE</scope>
    <source>
        <strain evidence="3">84_SSukc20</strain>
    </source>
</reference>